<feature type="transmembrane region" description="Helical" evidence="1">
    <location>
        <begin position="209"/>
        <end position="231"/>
    </location>
</feature>
<gene>
    <name evidence="2" type="ORF">IAC06_00860</name>
</gene>
<feature type="transmembrane region" description="Helical" evidence="1">
    <location>
        <begin position="243"/>
        <end position="263"/>
    </location>
</feature>
<dbReference type="PANTHER" id="PTHR31061:SF24">
    <property type="entry name" value="LD22376P"/>
    <property type="match status" value="1"/>
</dbReference>
<protein>
    <submittedName>
        <fullName evidence="2">DUF5009 domain-containing protein</fullName>
    </submittedName>
</protein>
<sequence>MERTEKTGRLASLDALRGFDMLFIMGLSPLIVSVCNLFPGGGDSLIALNMGHAKWDGFYHHDTIFPLFLFIAGISFPFSYSKQISSGASRKQIYAKIFKRAIALVFLGVVYNGLFRLDFQDLRIASVLGRIGIAWMFAALLFINFKTRTRAVIAAAVLIGYWLLMSLVPAPDAPAGSGPFSFEGNLAGFIDRHILPGRLHNGTFDPEGLLSTVPAIVTAMLGMFTGEFIRLPEQRISGNRKTIYMIAAAAALIVAGLIWSTVFPINKSLWSSSFVCVAGAYSLGLFALFYYLADVRGWKGWTLFFKVVGMNSITIYLAQAIIDFGGISDFFFGGVSGLCPAGWGAVIDNAGYMTVCWLFLYFLYRHKIFLKV</sequence>
<feature type="transmembrane region" description="Helical" evidence="1">
    <location>
        <begin position="127"/>
        <end position="145"/>
    </location>
</feature>
<proteinExistence type="predicted"/>
<accession>A0A9D9EQS9</accession>
<name>A0A9D9EQS9_9BACT</name>
<feature type="transmembrane region" description="Helical" evidence="1">
    <location>
        <begin position="59"/>
        <end position="76"/>
    </location>
</feature>
<keyword evidence="1" id="KW-0812">Transmembrane</keyword>
<evidence type="ECO:0000313" key="2">
    <source>
        <dbReference type="EMBL" id="MBO8451420.1"/>
    </source>
</evidence>
<feature type="transmembrane region" description="Helical" evidence="1">
    <location>
        <begin position="342"/>
        <end position="364"/>
    </location>
</feature>
<dbReference type="AlphaFoldDB" id="A0A9D9EQS9"/>
<dbReference type="Proteomes" id="UP000823661">
    <property type="component" value="Unassembled WGS sequence"/>
</dbReference>
<feature type="transmembrane region" description="Helical" evidence="1">
    <location>
        <begin position="152"/>
        <end position="170"/>
    </location>
</feature>
<evidence type="ECO:0000256" key="1">
    <source>
        <dbReference type="SAM" id="Phobius"/>
    </source>
</evidence>
<feature type="transmembrane region" description="Helical" evidence="1">
    <location>
        <begin position="269"/>
        <end position="291"/>
    </location>
</feature>
<keyword evidence="1" id="KW-0472">Membrane</keyword>
<feature type="transmembrane region" description="Helical" evidence="1">
    <location>
        <begin position="97"/>
        <end position="115"/>
    </location>
</feature>
<organism evidence="2 3">
    <name type="scientific">Candidatus Cryptobacteroides intestinavium</name>
    <dbReference type="NCBI Taxonomy" id="2840766"/>
    <lineage>
        <taxon>Bacteria</taxon>
        <taxon>Pseudomonadati</taxon>
        <taxon>Bacteroidota</taxon>
        <taxon>Bacteroidia</taxon>
        <taxon>Bacteroidales</taxon>
        <taxon>Candidatus Cryptobacteroides</taxon>
    </lineage>
</organism>
<reference evidence="2" key="1">
    <citation type="submission" date="2020-10" db="EMBL/GenBank/DDBJ databases">
        <authorList>
            <person name="Gilroy R."/>
        </authorList>
    </citation>
    <scope>NUCLEOTIDE SEQUENCE</scope>
    <source>
        <strain evidence="2">B1-20833</strain>
    </source>
</reference>
<keyword evidence="1" id="KW-1133">Transmembrane helix</keyword>
<comment type="caution">
    <text evidence="2">The sequence shown here is derived from an EMBL/GenBank/DDBJ whole genome shotgun (WGS) entry which is preliminary data.</text>
</comment>
<feature type="transmembrane region" description="Helical" evidence="1">
    <location>
        <begin position="303"/>
        <end position="322"/>
    </location>
</feature>
<reference evidence="2" key="2">
    <citation type="journal article" date="2021" name="PeerJ">
        <title>Extensive microbial diversity within the chicken gut microbiome revealed by metagenomics and culture.</title>
        <authorList>
            <person name="Gilroy R."/>
            <person name="Ravi A."/>
            <person name="Getino M."/>
            <person name="Pursley I."/>
            <person name="Horton D.L."/>
            <person name="Alikhan N.F."/>
            <person name="Baker D."/>
            <person name="Gharbi K."/>
            <person name="Hall N."/>
            <person name="Watson M."/>
            <person name="Adriaenssens E.M."/>
            <person name="Foster-Nyarko E."/>
            <person name="Jarju S."/>
            <person name="Secka A."/>
            <person name="Antonio M."/>
            <person name="Oren A."/>
            <person name="Chaudhuri R.R."/>
            <person name="La Ragione R."/>
            <person name="Hildebrand F."/>
            <person name="Pallen M.J."/>
        </authorList>
    </citation>
    <scope>NUCLEOTIDE SEQUENCE</scope>
    <source>
        <strain evidence="2">B1-20833</strain>
    </source>
</reference>
<feature type="transmembrane region" description="Helical" evidence="1">
    <location>
        <begin position="21"/>
        <end position="39"/>
    </location>
</feature>
<dbReference type="EMBL" id="JADIMI010000009">
    <property type="protein sequence ID" value="MBO8451420.1"/>
    <property type="molecule type" value="Genomic_DNA"/>
</dbReference>
<evidence type="ECO:0000313" key="3">
    <source>
        <dbReference type="Proteomes" id="UP000823661"/>
    </source>
</evidence>
<dbReference type="PANTHER" id="PTHR31061">
    <property type="entry name" value="LD22376P"/>
    <property type="match status" value="1"/>
</dbReference>